<accession>A0A8S5PBG8</accession>
<name>A0A8S5PBG8_9CAUD</name>
<evidence type="ECO:0000313" key="1">
    <source>
        <dbReference type="EMBL" id="DAE04314.1"/>
    </source>
</evidence>
<organism evidence="1">
    <name type="scientific">Myoviridae sp. ctFPV8</name>
    <dbReference type="NCBI Taxonomy" id="2825068"/>
    <lineage>
        <taxon>Viruses</taxon>
        <taxon>Duplodnaviria</taxon>
        <taxon>Heunggongvirae</taxon>
        <taxon>Uroviricota</taxon>
        <taxon>Caudoviricetes</taxon>
    </lineage>
</organism>
<protein>
    <submittedName>
        <fullName evidence="1">Uncharacterized protein</fullName>
    </submittedName>
</protein>
<reference evidence="1" key="1">
    <citation type="journal article" date="2021" name="Proc. Natl. Acad. Sci. U.S.A.">
        <title>A Catalog of Tens of Thousands of Viruses from Human Metagenomes Reveals Hidden Associations with Chronic Diseases.</title>
        <authorList>
            <person name="Tisza M.J."/>
            <person name="Buck C.B."/>
        </authorList>
    </citation>
    <scope>NUCLEOTIDE SEQUENCE</scope>
    <source>
        <strain evidence="1">CtFPV8</strain>
    </source>
</reference>
<proteinExistence type="predicted"/>
<dbReference type="EMBL" id="BK015385">
    <property type="protein sequence ID" value="DAE04314.1"/>
    <property type="molecule type" value="Genomic_DNA"/>
</dbReference>
<sequence>MEQIKFVGIPYLHLDVYQGHDHVFNIQVEDDSTKEIIRYQEGVLTCKVRRNNPQGGVVLTLTPVFNTDTNCIDLSINSEDTSTIIFSYDNVSEEVFYYDIRLDHKDKDEVVCYGDLTMKAGCSQ</sequence>